<dbReference type="Gene3D" id="1.10.510.10">
    <property type="entry name" value="Transferase(Phosphotransferase) domain 1"/>
    <property type="match status" value="1"/>
</dbReference>
<dbReference type="GO" id="GO:0005634">
    <property type="term" value="C:nucleus"/>
    <property type="evidence" value="ECO:0007669"/>
    <property type="project" value="TreeGrafter"/>
</dbReference>
<evidence type="ECO:0000313" key="3">
    <source>
        <dbReference type="Proteomes" id="UP000192639"/>
    </source>
</evidence>
<dbReference type="PANTHER" id="PTHR44167">
    <property type="entry name" value="OVARIAN-SPECIFIC SERINE/THREONINE-PROTEIN KINASE LOK-RELATED"/>
    <property type="match status" value="1"/>
</dbReference>
<dbReference type="VEuPathDB" id="MicrosporidiaDB:ECANGB1_1412"/>
<dbReference type="OrthoDB" id="266718at2759"/>
<dbReference type="GO" id="GO:0044773">
    <property type="term" value="P:mitotic DNA damage checkpoint signaling"/>
    <property type="evidence" value="ECO:0007669"/>
    <property type="project" value="TreeGrafter"/>
</dbReference>
<evidence type="ECO:0000259" key="1">
    <source>
        <dbReference type="PROSITE" id="PS50011"/>
    </source>
</evidence>
<dbReference type="GO" id="GO:0004674">
    <property type="term" value="F:protein serine/threonine kinase activity"/>
    <property type="evidence" value="ECO:0007669"/>
    <property type="project" value="TreeGrafter"/>
</dbReference>
<proteinExistence type="predicted"/>
<dbReference type="Proteomes" id="UP000192639">
    <property type="component" value="Unassembled WGS sequence"/>
</dbReference>
<dbReference type="InterPro" id="IPR000719">
    <property type="entry name" value="Prot_kinase_dom"/>
</dbReference>
<dbReference type="SMART" id="SM00220">
    <property type="entry name" value="S_TKc"/>
    <property type="match status" value="1"/>
</dbReference>
<dbReference type="AlphaFoldDB" id="A0A1Y1S647"/>
<dbReference type="SUPFAM" id="SSF56112">
    <property type="entry name" value="Protein kinase-like (PK-like)"/>
    <property type="match status" value="1"/>
</dbReference>
<organism evidence="2 3">
    <name type="scientific">Enterospora canceri</name>
    <dbReference type="NCBI Taxonomy" id="1081671"/>
    <lineage>
        <taxon>Eukaryota</taxon>
        <taxon>Fungi</taxon>
        <taxon>Fungi incertae sedis</taxon>
        <taxon>Microsporidia</taxon>
        <taxon>Enterocytozoonidae</taxon>
        <taxon>Enterospora</taxon>
    </lineage>
</organism>
<dbReference type="InterPro" id="IPR011009">
    <property type="entry name" value="Kinase-like_dom_sf"/>
</dbReference>
<name>A0A1Y1S647_9MICR</name>
<dbReference type="Pfam" id="PF00069">
    <property type="entry name" value="Pkinase"/>
    <property type="match status" value="1"/>
</dbReference>
<dbReference type="GO" id="GO:0005524">
    <property type="term" value="F:ATP binding"/>
    <property type="evidence" value="ECO:0007669"/>
    <property type="project" value="InterPro"/>
</dbReference>
<comment type="caution">
    <text evidence="2">The sequence shown here is derived from an EMBL/GenBank/DDBJ whole genome shotgun (WGS) entry which is preliminary data.</text>
</comment>
<dbReference type="EMBL" id="LWDP01000041">
    <property type="protein sequence ID" value="ORD93887.1"/>
    <property type="molecule type" value="Genomic_DNA"/>
</dbReference>
<sequence>MIVYLFDKLNIAMYFFDQLLIVSAAINNDSLSAEISNPEHARYHNNCLTPVEGRKKRKACCGGSDAILSQPECCLVLQSDTENENSGHLLLEGETISKRLCKKSKYDFTVEKKCAIMKSESNINYLDGLTRPIIKRTKTTTTYTEYTEQILELDFKNPKVFRELVKTLIKYMKKKDDTAMKKYLMRHGFILVTKHKKTAIYVSSCFCLKINIAPRSTELEPLMLSMVKSDHVLRQYCFEICDVKRPQTTYNQRKYEDNHTVCFMLLEKLEFISSRNMIKSENDVRIFARDLLQGVADLHMYHLVHTDIKMNNVMGRNENGRIVWKLIDLDVACKTHFGMYKCLGSWCLNHWFFPPEYALKRIFTEQGDVWSVGILLYQLLFFNRKEAMVRNSLKRQLKSHFGYRYLNIRKVDLTSRILIEYPDDISESCKDFINKMLIVDYDKRPSAYEMLSHRFLKN</sequence>
<keyword evidence="3" id="KW-1185">Reference proteome</keyword>
<evidence type="ECO:0000313" key="2">
    <source>
        <dbReference type="EMBL" id="ORD93887.1"/>
    </source>
</evidence>
<dbReference type="PANTHER" id="PTHR44167:SF30">
    <property type="entry name" value="PHOSPHORYLASE KINASE"/>
    <property type="match status" value="1"/>
</dbReference>
<reference evidence="2 3" key="1">
    <citation type="journal article" date="2017" name="Environ. Microbiol.">
        <title>Decay of the glycolytic pathway and adaptation to intranuclear parasitism within Enterocytozoonidae microsporidia.</title>
        <authorList>
            <person name="Wiredu Boakye D."/>
            <person name="Jaroenlak P."/>
            <person name="Prachumwat A."/>
            <person name="Williams T.A."/>
            <person name="Bateman K.S."/>
            <person name="Itsathitphaisarn O."/>
            <person name="Sritunyalucksana K."/>
            <person name="Paszkiewicz K.H."/>
            <person name="Moore K.A."/>
            <person name="Stentiford G.D."/>
            <person name="Williams B.A."/>
        </authorList>
    </citation>
    <scope>NUCLEOTIDE SEQUENCE [LARGE SCALE GENOMIC DNA]</scope>
    <source>
        <strain evidence="2 3">GB1</strain>
    </source>
</reference>
<feature type="domain" description="Protein kinase" evidence="1">
    <location>
        <begin position="144"/>
        <end position="456"/>
    </location>
</feature>
<dbReference type="PROSITE" id="PS50011">
    <property type="entry name" value="PROTEIN_KINASE_DOM"/>
    <property type="match status" value="1"/>
</dbReference>
<protein>
    <submittedName>
        <fullName evidence="2">MKCA</fullName>
    </submittedName>
</protein>
<accession>A0A1Y1S647</accession>
<gene>
    <name evidence="2" type="primary">MKCA</name>
    <name evidence="2" type="ORF">ECANGB1_1412</name>
</gene>